<dbReference type="AlphaFoldDB" id="A0AAP0L4H1"/>
<sequence>MDYSYTLIRHRKICLKICAFRAIFHYCSPRLTPSFAGFLLQSTRSSKCCRTCHSTLCSSRPFVCLCQQLTHAPGKAAKGSCPTQSNADTWQPSLSQQRHHNNPRPIAARNVTHASKLNQSHDDTWQGMTPCPEVGLVGTEGIVEASELGGGYGGFGGKWLRFLNYLQQGFHFLMQELSEALMSSPDENGDFVKLESSLSLKGKNAAMVLCWLLGNGCLFAWNECMSSYVFSFMLMYLGNCRSSSTIVQKPLRGAVTACNDLVTEESKQNMQKVIRRNERMSLGSYLHDSPCVTPSFAGFLLQCTCHAQIRPRVPAKAIALATPRHVEVVHSSARVNS</sequence>
<protein>
    <submittedName>
        <fullName evidence="2">Uncharacterized protein</fullName>
    </submittedName>
</protein>
<comment type="caution">
    <text evidence="2">The sequence shown here is derived from an EMBL/GenBank/DDBJ whole genome shotgun (WGS) entry which is preliminary data.</text>
</comment>
<evidence type="ECO:0000313" key="3">
    <source>
        <dbReference type="Proteomes" id="UP001420932"/>
    </source>
</evidence>
<reference evidence="2 3" key="1">
    <citation type="submission" date="2024-01" db="EMBL/GenBank/DDBJ databases">
        <title>Genome assemblies of Stephania.</title>
        <authorList>
            <person name="Yang L."/>
        </authorList>
    </citation>
    <scope>NUCLEOTIDE SEQUENCE [LARGE SCALE GENOMIC DNA]</scope>
    <source>
        <strain evidence="2">YNDBR</strain>
        <tissue evidence="2">Leaf</tissue>
    </source>
</reference>
<evidence type="ECO:0000256" key="1">
    <source>
        <dbReference type="SAM" id="MobiDB-lite"/>
    </source>
</evidence>
<gene>
    <name evidence="2" type="ORF">Syun_003832</name>
</gene>
<dbReference type="EMBL" id="JBBNAF010000002">
    <property type="protein sequence ID" value="KAK9162930.1"/>
    <property type="molecule type" value="Genomic_DNA"/>
</dbReference>
<dbReference type="Proteomes" id="UP001420932">
    <property type="component" value="Unassembled WGS sequence"/>
</dbReference>
<feature type="region of interest" description="Disordered" evidence="1">
    <location>
        <begin position="76"/>
        <end position="102"/>
    </location>
</feature>
<proteinExistence type="predicted"/>
<evidence type="ECO:0000313" key="2">
    <source>
        <dbReference type="EMBL" id="KAK9162930.1"/>
    </source>
</evidence>
<accession>A0AAP0L4H1</accession>
<feature type="compositionally biased region" description="Polar residues" evidence="1">
    <location>
        <begin position="81"/>
        <end position="96"/>
    </location>
</feature>
<organism evidence="2 3">
    <name type="scientific">Stephania yunnanensis</name>
    <dbReference type="NCBI Taxonomy" id="152371"/>
    <lineage>
        <taxon>Eukaryota</taxon>
        <taxon>Viridiplantae</taxon>
        <taxon>Streptophyta</taxon>
        <taxon>Embryophyta</taxon>
        <taxon>Tracheophyta</taxon>
        <taxon>Spermatophyta</taxon>
        <taxon>Magnoliopsida</taxon>
        <taxon>Ranunculales</taxon>
        <taxon>Menispermaceae</taxon>
        <taxon>Menispermoideae</taxon>
        <taxon>Cissampelideae</taxon>
        <taxon>Stephania</taxon>
    </lineage>
</organism>
<keyword evidence="3" id="KW-1185">Reference proteome</keyword>
<name>A0AAP0L4H1_9MAGN</name>